<dbReference type="RefSeq" id="WP_039509795.1">
    <property type="nucleotide sequence ID" value="NZ_CP044334.1"/>
</dbReference>
<dbReference type="EMBL" id="JASVYU010000027">
    <property type="protein sequence ID" value="MDN0288405.1"/>
    <property type="molecule type" value="Genomic_DNA"/>
</dbReference>
<organism evidence="1">
    <name type="scientific">Xanthomonas arboricola pv. pruni</name>
    <dbReference type="NCBI Taxonomy" id="69929"/>
    <lineage>
        <taxon>Bacteria</taxon>
        <taxon>Pseudomonadati</taxon>
        <taxon>Pseudomonadota</taxon>
        <taxon>Gammaproteobacteria</taxon>
        <taxon>Lysobacterales</taxon>
        <taxon>Lysobacteraceae</taxon>
        <taxon>Xanthomonas</taxon>
    </lineage>
</organism>
<sequence>MSFVSRSVDGDSLRADFDNLIENFRRIRAASGSGAPIEHTKLRAYQKQLENIDQLNNVELAGLIGIVNKYVAINELFKENCSIKVPDQKLLDLLGGQHVLTDENENYNDTFFELAMAIRFAQRSGLESEIDLTSECDVVVVSEGLAIECKYLHSEKKFRADFSDAIKQLDKRLHAAQAKTGIVAVDISSLIDKEKIWQFSQELFESFAKNYELLVDRRSAFAYEISKDGIIQSILSDRNFSGIIARYASHEAEAVFYRNFKRSEIEKLDTEKVAVIFQINHCLCFEYQGKAVPVPFRSANYYINKNLSDESYKEVEVLLHSLAVGI</sequence>
<protein>
    <submittedName>
        <fullName evidence="1">Uncharacterized protein</fullName>
    </submittedName>
</protein>
<gene>
    <name evidence="1" type="ORF">QSH54_17585</name>
</gene>
<reference evidence="1" key="1">
    <citation type="submission" date="2023-06" db="EMBL/GenBank/DDBJ databases">
        <title>Genome sequences of Xanthomonas arboricola from Serbia and Montenegro.</title>
        <authorList>
            <person name="Ilicic R."/>
            <person name="Jelusic A."/>
            <person name="Harrison J."/>
            <person name="Greer S."/>
            <person name="Grant M."/>
            <person name="Vicente J."/>
            <person name="Popovic Milovanovic T."/>
            <person name="Studholme D.J."/>
        </authorList>
    </citation>
    <scope>NUCLEOTIDE SEQUENCE</scope>
    <source>
        <strain evidence="1">Xp320</strain>
    </source>
</reference>
<name>A0AAP4NHS6_9XANT</name>
<accession>A0AAP4NHS6</accession>
<comment type="caution">
    <text evidence="1">The sequence shown here is derived from an EMBL/GenBank/DDBJ whole genome shotgun (WGS) entry which is preliminary data.</text>
</comment>
<dbReference type="AlphaFoldDB" id="A0AAP4NHS6"/>
<evidence type="ECO:0000313" key="1">
    <source>
        <dbReference type="EMBL" id="MDN0288405.1"/>
    </source>
</evidence>
<proteinExistence type="predicted"/>